<dbReference type="EMBL" id="VHLG01000031">
    <property type="protein sequence ID" value="TPW26415.1"/>
    <property type="molecule type" value="Genomic_DNA"/>
</dbReference>
<accession>A0A506U0B6</accession>
<dbReference type="PANTHER" id="PTHR33840">
    <property type="match status" value="1"/>
</dbReference>
<evidence type="ECO:0000313" key="3">
    <source>
        <dbReference type="Proteomes" id="UP000318801"/>
    </source>
</evidence>
<dbReference type="AlphaFoldDB" id="A0A506U0B6"/>
<gene>
    <name evidence="2" type="ORF">FJU08_22290</name>
</gene>
<keyword evidence="3" id="KW-1185">Reference proteome</keyword>
<dbReference type="PANTHER" id="PTHR33840:SF1">
    <property type="entry name" value="TLE1 PHOSPHOLIPASE DOMAIN-CONTAINING PROTEIN"/>
    <property type="match status" value="1"/>
</dbReference>
<dbReference type="OrthoDB" id="4378831at2"/>
<evidence type="ECO:0000259" key="1">
    <source>
        <dbReference type="Pfam" id="PF09994"/>
    </source>
</evidence>
<organism evidence="2 3">
    <name type="scientific">Martelella alba</name>
    <dbReference type="NCBI Taxonomy" id="2590451"/>
    <lineage>
        <taxon>Bacteria</taxon>
        <taxon>Pseudomonadati</taxon>
        <taxon>Pseudomonadota</taxon>
        <taxon>Alphaproteobacteria</taxon>
        <taxon>Hyphomicrobiales</taxon>
        <taxon>Aurantimonadaceae</taxon>
        <taxon>Martelella</taxon>
    </lineage>
</organism>
<proteinExistence type="predicted"/>
<dbReference type="Proteomes" id="UP000318801">
    <property type="component" value="Unassembled WGS sequence"/>
</dbReference>
<evidence type="ECO:0000313" key="2">
    <source>
        <dbReference type="EMBL" id="TPW26415.1"/>
    </source>
</evidence>
<name>A0A506U0B6_9HYPH</name>
<dbReference type="Pfam" id="PF09994">
    <property type="entry name" value="T6SS_Tle1-like_cat"/>
    <property type="match status" value="1"/>
</dbReference>
<feature type="domain" description="T6SS Phospholipase effector Tle1-like catalytic" evidence="1">
    <location>
        <begin position="14"/>
        <end position="307"/>
    </location>
</feature>
<comment type="caution">
    <text evidence="2">The sequence shown here is derived from an EMBL/GenBank/DDBJ whole genome shotgun (WGS) entry which is preliminary data.</text>
</comment>
<dbReference type="InterPro" id="IPR029058">
    <property type="entry name" value="AB_hydrolase_fold"/>
</dbReference>
<reference evidence="2 3" key="1">
    <citation type="submission" date="2019-06" db="EMBL/GenBank/DDBJ databases">
        <authorList>
            <person name="Li M."/>
        </authorList>
    </citation>
    <scope>NUCLEOTIDE SEQUENCE [LARGE SCALE GENOMIC DNA]</scope>
    <source>
        <strain evidence="2 3">BGMRC2036</strain>
    </source>
</reference>
<protein>
    <submittedName>
        <fullName evidence="2">DUF2235 domain-containing protein</fullName>
    </submittedName>
</protein>
<dbReference type="InterPro" id="IPR018712">
    <property type="entry name" value="Tle1-like_cat"/>
</dbReference>
<sequence>MRGKMARKMGDSMKRIAIFCDGTWNAADAPHPTNVVKLAQAVKRTASDGTTQAVCYVQGVGTGEGTGQFSRFIDKVGGGAFGWGLTENIEDAYRALVFLYEPGDEIHIFGFSRGAYTARSLAGLIRSSGIADARHVQRIPELIERYRSRDKQTHPDDEESFRFRHELAPDLFTSEKEKSWREKNGFPSGIRLQLTYVGVWDTVGALGVPSYYGPLAKVFNKKYQFHDTQLSSSVKSARHAVAIDERRETFPAALWQNIDKLNATAMAENGDKTAPYQQLWFPGDHGSIGGGGDIVGLSDNSLLWIAEGAEAQGLEFLPDVVGAYRKNCDYRVSLSNQSTPPRGFFNRVTRLQMKDRENEGGFAVLSPAAVDRWHEAKENLYEQEPYRPGTLKTCENELAACRPTHGE</sequence>
<dbReference type="SUPFAM" id="SSF53474">
    <property type="entry name" value="alpha/beta-Hydrolases"/>
    <property type="match status" value="1"/>
</dbReference>